<evidence type="ECO:0000313" key="4">
    <source>
        <dbReference type="Proteomes" id="UP000222056"/>
    </source>
</evidence>
<dbReference type="SUPFAM" id="SSF55874">
    <property type="entry name" value="ATPase domain of HSP90 chaperone/DNA topoisomerase II/histidine kinase"/>
    <property type="match status" value="1"/>
</dbReference>
<dbReference type="InterPro" id="IPR003594">
    <property type="entry name" value="HATPase_dom"/>
</dbReference>
<dbReference type="OrthoDB" id="5499837at2"/>
<feature type="domain" description="Histidine kinase/HSP90-like ATPase" evidence="2">
    <location>
        <begin position="147"/>
        <end position="249"/>
    </location>
</feature>
<keyword evidence="3" id="KW-0418">Kinase</keyword>
<name>A0A1H6G071_THEAL</name>
<sequence length="280" mass="28396">MLSGTLEPGTARTAPPALPRATPEGGSLAAALARCEHEVRAVAQLLALGERRELSGAGGSAALPMACEVSRLESVAAMLNALAAAASGSASATAPPRHRKVGGRGRRGAAVGGPLALLLSALAARSELIAERRVEVRWDGAPAALVTNDPRLAQALGALLDNAVAHGQCSVCVRVRCESEESGRRSLMIEIANDRRSQPPAPSEGQSARRGSGLGLAIAGDALRALGGRLTVASGPDSFRALVEVPLEAAGPQARSRLANPPEARCGCSKRPSESSLVGA</sequence>
<dbReference type="GO" id="GO:0016301">
    <property type="term" value="F:kinase activity"/>
    <property type="evidence" value="ECO:0007669"/>
    <property type="project" value="UniProtKB-KW"/>
</dbReference>
<feature type="region of interest" description="Disordered" evidence="1">
    <location>
        <begin position="190"/>
        <end position="211"/>
    </location>
</feature>
<feature type="region of interest" description="Disordered" evidence="1">
    <location>
        <begin position="250"/>
        <end position="280"/>
    </location>
</feature>
<protein>
    <submittedName>
        <fullName evidence="3">Histidine kinase-, DNA gyrase B-, and HSP90-like ATPase</fullName>
    </submittedName>
</protein>
<dbReference type="STRING" id="29539.SAMN02745716_1938"/>
<proteinExistence type="predicted"/>
<dbReference type="Gene3D" id="3.30.565.10">
    <property type="entry name" value="Histidine kinase-like ATPase, C-terminal domain"/>
    <property type="match status" value="1"/>
</dbReference>
<dbReference type="InterPro" id="IPR036890">
    <property type="entry name" value="HATPase_C_sf"/>
</dbReference>
<accession>A0A1H6G071</accession>
<evidence type="ECO:0000313" key="3">
    <source>
        <dbReference type="EMBL" id="SEH15404.1"/>
    </source>
</evidence>
<evidence type="ECO:0000256" key="1">
    <source>
        <dbReference type="SAM" id="MobiDB-lite"/>
    </source>
</evidence>
<dbReference type="Pfam" id="PF02518">
    <property type="entry name" value="HATPase_c"/>
    <property type="match status" value="1"/>
</dbReference>
<keyword evidence="4" id="KW-1185">Reference proteome</keyword>
<gene>
    <name evidence="3" type="ORF">SAMN02745716_1938</name>
</gene>
<dbReference type="SMART" id="SM00387">
    <property type="entry name" value="HATPase_c"/>
    <property type="match status" value="1"/>
</dbReference>
<dbReference type="RefSeq" id="WP_093118533.1">
    <property type="nucleotide sequence ID" value="NZ_FNWJ01000002.1"/>
</dbReference>
<dbReference type="EMBL" id="FNWJ01000002">
    <property type="protein sequence ID" value="SEH15404.1"/>
    <property type="molecule type" value="Genomic_DNA"/>
</dbReference>
<feature type="region of interest" description="Disordered" evidence="1">
    <location>
        <begin position="1"/>
        <end position="25"/>
    </location>
</feature>
<reference evidence="4" key="1">
    <citation type="submission" date="2016-10" db="EMBL/GenBank/DDBJ databases">
        <authorList>
            <person name="Varghese N."/>
            <person name="Submissions S."/>
        </authorList>
    </citation>
    <scope>NUCLEOTIDE SEQUENCE [LARGE SCALE GENOMIC DNA]</scope>
    <source>
        <strain evidence="4">ATCC 35263</strain>
    </source>
</reference>
<evidence type="ECO:0000259" key="2">
    <source>
        <dbReference type="SMART" id="SM00387"/>
    </source>
</evidence>
<keyword evidence="3" id="KW-0808">Transferase</keyword>
<dbReference type="Proteomes" id="UP000222056">
    <property type="component" value="Unassembled WGS sequence"/>
</dbReference>
<organism evidence="3 4">
    <name type="scientific">Thermoleophilum album</name>
    <dbReference type="NCBI Taxonomy" id="29539"/>
    <lineage>
        <taxon>Bacteria</taxon>
        <taxon>Bacillati</taxon>
        <taxon>Actinomycetota</taxon>
        <taxon>Thermoleophilia</taxon>
        <taxon>Thermoleophilales</taxon>
        <taxon>Thermoleophilaceae</taxon>
        <taxon>Thermoleophilum</taxon>
    </lineage>
</organism>
<feature type="compositionally biased region" description="Low complexity" evidence="1">
    <location>
        <begin position="10"/>
        <end position="23"/>
    </location>
</feature>
<dbReference type="AlphaFoldDB" id="A0A1H6G071"/>